<dbReference type="EMBL" id="KL648659">
    <property type="protein sequence ID" value="KEY66364.1"/>
    <property type="molecule type" value="Genomic_DNA"/>
</dbReference>
<feature type="compositionally biased region" description="Acidic residues" evidence="1">
    <location>
        <begin position="450"/>
        <end position="460"/>
    </location>
</feature>
<dbReference type="AlphaFoldDB" id="A0A084AM35"/>
<feature type="domain" description="Heterokaryon incompatibility" evidence="2">
    <location>
        <begin position="20"/>
        <end position="109"/>
    </location>
</feature>
<dbReference type="Proteomes" id="UP000028045">
    <property type="component" value="Unassembled WGS sequence"/>
</dbReference>
<accession>A0A084AM35</accession>
<evidence type="ECO:0000256" key="1">
    <source>
        <dbReference type="SAM" id="MobiDB-lite"/>
    </source>
</evidence>
<evidence type="ECO:0000259" key="2">
    <source>
        <dbReference type="Pfam" id="PF06985"/>
    </source>
</evidence>
<keyword evidence="4" id="KW-1185">Reference proteome</keyword>
<feature type="region of interest" description="Disordered" evidence="1">
    <location>
        <begin position="450"/>
        <end position="480"/>
    </location>
</feature>
<protein>
    <recommendedName>
        <fullName evidence="2">Heterokaryon incompatibility domain-containing protein</fullName>
    </recommendedName>
</protein>
<reference evidence="3 4" key="1">
    <citation type="journal article" date="2014" name="BMC Genomics">
        <title>Comparative genome sequencing reveals chemotype-specific gene clusters in the toxigenic black mold Stachybotrys.</title>
        <authorList>
            <person name="Semeiks J."/>
            <person name="Borek D."/>
            <person name="Otwinowski Z."/>
            <person name="Grishin N.V."/>
        </authorList>
    </citation>
    <scope>NUCLEOTIDE SEQUENCE [LARGE SCALE GENOMIC DNA]</scope>
    <source>
        <strain evidence="4">CBS 109288 / IBT 7711</strain>
    </source>
</reference>
<dbReference type="HOGENOM" id="CLU_368482_0_0_1"/>
<proteinExistence type="predicted"/>
<dbReference type="InterPro" id="IPR010730">
    <property type="entry name" value="HET"/>
</dbReference>
<evidence type="ECO:0000313" key="3">
    <source>
        <dbReference type="EMBL" id="KEY66364.1"/>
    </source>
</evidence>
<sequence>MKLLDIHRREVVDFLHPPPYAVLSHTWSASSPSPTEWILDRTRQQLLPYDKKLLGAILEARNRDVCYLWVESLCVDRASNRDVQLAVSCAANRLKRSTVCLAYLEDLSAGQGPPLDDDWSRCSYWKRAWTLPEVIVPPRVEFFDKNWNHCGSKSSPDILPLLSRITNIPARVLLDPSALADICLAARISWFADKLTSRDEDAAYAMLPLVGLGLYVEYGEGGKRAFLRLMEALVHRTRDGSIFAWRSNGSESVRGLLAHSPSEFRHFSTKSAIISKAAWKLDGKVSVGSKGIWVQSHFYKHGSAIMMEIGQKHPEDALARVGVCVRCWNGTYVRVDPASEARITEQGSPMEIRIAPNLGSRTTANATAGFASIDQSTSITSQTSVLPLRPAPQFDLGAHDHLDQTDPQVPPPYDLFQRKRKRSMAPVSPTPHGKFYFKCPWSISDDEDFDSWYDESENESDATSSTVSSGDEIDGDDGHEKMQLDDVTVGEYARKLMHGFPGLRREMLSYSYRHVQEWLASARYTRPPNDRLPPRKRARISGCESALVTPKEAIEEESDFVVLPHSNGYYHLACPYYLYDPSKNSKCLLHCSFRSVEGVIQHLKTKHEEPPWCAICAQVFSHPAERDAHTRKRACQWNDSLQAECLNAYKQAKLSSRDKIYLSEDKRWKRVWSTVFPGTKLPDSPYLEEGVAREVSMVRDFWARNGEAHVSRYLDAFCVLGDHETERDVLIAGSNYLMMVDLLNKVVKEHGKISST</sequence>
<organism evidence="3 4">
    <name type="scientific">Stachybotrys chartarum (strain CBS 109288 / IBT 7711)</name>
    <name type="common">Toxic black mold</name>
    <name type="synonym">Stilbospora chartarum</name>
    <dbReference type="NCBI Taxonomy" id="1280523"/>
    <lineage>
        <taxon>Eukaryota</taxon>
        <taxon>Fungi</taxon>
        <taxon>Dikarya</taxon>
        <taxon>Ascomycota</taxon>
        <taxon>Pezizomycotina</taxon>
        <taxon>Sordariomycetes</taxon>
        <taxon>Hypocreomycetidae</taxon>
        <taxon>Hypocreales</taxon>
        <taxon>Stachybotryaceae</taxon>
        <taxon>Stachybotrys</taxon>
    </lineage>
</organism>
<dbReference type="Pfam" id="PF06985">
    <property type="entry name" value="HET"/>
    <property type="match status" value="1"/>
</dbReference>
<gene>
    <name evidence="3" type="ORF">S7711_05798</name>
</gene>
<dbReference type="OrthoDB" id="5241264at2759"/>
<dbReference type="PANTHER" id="PTHR10622">
    <property type="entry name" value="HET DOMAIN-CONTAINING PROTEIN"/>
    <property type="match status" value="1"/>
</dbReference>
<dbReference type="PANTHER" id="PTHR10622:SF12">
    <property type="entry name" value="HET DOMAIN-CONTAINING PROTEIN"/>
    <property type="match status" value="1"/>
</dbReference>
<name>A0A084AM35_STACB</name>
<evidence type="ECO:0000313" key="4">
    <source>
        <dbReference type="Proteomes" id="UP000028045"/>
    </source>
</evidence>